<organism evidence="1 2">
    <name type="scientific">Christensenella tenuis</name>
    <dbReference type="NCBI Taxonomy" id="2763033"/>
    <lineage>
        <taxon>Bacteria</taxon>
        <taxon>Bacillati</taxon>
        <taxon>Bacillota</taxon>
        <taxon>Clostridia</taxon>
        <taxon>Christensenellales</taxon>
        <taxon>Christensenellaceae</taxon>
        <taxon>Christensenella</taxon>
    </lineage>
</organism>
<comment type="caution">
    <text evidence="1">The sequence shown here is derived from an EMBL/GenBank/DDBJ whole genome shotgun (WGS) entry which is preliminary data.</text>
</comment>
<protein>
    <submittedName>
        <fullName evidence="1">Uncharacterized protein</fullName>
    </submittedName>
</protein>
<name>A0ABR7EFL8_9FIRM</name>
<dbReference type="Proteomes" id="UP000606889">
    <property type="component" value="Unassembled WGS sequence"/>
</dbReference>
<sequence length="193" mass="23212">MEQYKNIPGEQELRHIIWSDYALDYEADWKSDLEAEYPDMTDEERIIRMYEINNGYLEDARIDLNIQMKQPIIAFGDLGLWYGRREGYMMIESGNIWDCLYSDCDMNTWYVDEEGDLRCDAHHHDGTNHYLYRALAENITEEQIYELQQKILRGKDHTKETVWYTRRLGDEIGKVYGWHFENSPVQNMEEMEL</sequence>
<evidence type="ECO:0000313" key="1">
    <source>
        <dbReference type="EMBL" id="MBC5648186.1"/>
    </source>
</evidence>
<accession>A0ABR7EFL8</accession>
<dbReference type="RefSeq" id="WP_186857687.1">
    <property type="nucleotide sequence ID" value="NZ_JACOON010000003.1"/>
</dbReference>
<evidence type="ECO:0000313" key="2">
    <source>
        <dbReference type="Proteomes" id="UP000606889"/>
    </source>
</evidence>
<gene>
    <name evidence="1" type="ORF">H8S18_07535</name>
</gene>
<dbReference type="EMBL" id="JACOON010000003">
    <property type="protein sequence ID" value="MBC5648186.1"/>
    <property type="molecule type" value="Genomic_DNA"/>
</dbReference>
<reference evidence="1 2" key="1">
    <citation type="submission" date="2020-08" db="EMBL/GenBank/DDBJ databases">
        <title>Genome public.</title>
        <authorList>
            <person name="Liu C."/>
            <person name="Sun Q."/>
        </authorList>
    </citation>
    <scope>NUCLEOTIDE SEQUENCE [LARGE SCALE GENOMIC DNA]</scope>
    <source>
        <strain evidence="1 2">NSJ-35</strain>
    </source>
</reference>
<keyword evidence="2" id="KW-1185">Reference proteome</keyword>
<proteinExistence type="predicted"/>